<protein>
    <submittedName>
        <fullName evidence="1">Uncharacterized protein</fullName>
    </submittedName>
</protein>
<name>A0ABU1CE01_9GAMM</name>
<comment type="caution">
    <text evidence="1">The sequence shown here is derived from an EMBL/GenBank/DDBJ whole genome shotgun (WGS) entry which is preliminary data.</text>
</comment>
<proteinExistence type="predicted"/>
<organism evidence="1 2">
    <name type="scientific">Lysobacter arvi</name>
    <dbReference type="NCBI Taxonomy" id="3038776"/>
    <lineage>
        <taxon>Bacteria</taxon>
        <taxon>Pseudomonadati</taxon>
        <taxon>Pseudomonadota</taxon>
        <taxon>Gammaproteobacteria</taxon>
        <taxon>Lysobacterales</taxon>
        <taxon>Lysobacteraceae</taxon>
        <taxon>Lysobacter</taxon>
    </lineage>
</organism>
<reference evidence="1 2" key="1">
    <citation type="submission" date="2023-04" db="EMBL/GenBank/DDBJ databases">
        <title>Lysobacter sp. strain UC isolated from soil sample.</title>
        <authorList>
            <person name="Choksket S."/>
            <person name="Harshvardhan F."/>
            <person name="Rana R."/>
            <person name="Patil P.B."/>
            <person name="Korpole S."/>
        </authorList>
    </citation>
    <scope>NUCLEOTIDE SEQUENCE [LARGE SCALE GENOMIC DNA]</scope>
    <source>
        <strain evidence="1 2">UC</strain>
    </source>
</reference>
<evidence type="ECO:0000313" key="2">
    <source>
        <dbReference type="Proteomes" id="UP001233535"/>
    </source>
</evidence>
<keyword evidence="2" id="KW-1185">Reference proteome</keyword>
<accession>A0ABU1CE01</accession>
<evidence type="ECO:0000313" key="1">
    <source>
        <dbReference type="EMBL" id="MDR0183402.1"/>
    </source>
</evidence>
<dbReference type="Proteomes" id="UP001233535">
    <property type="component" value="Unassembled WGS sequence"/>
</dbReference>
<dbReference type="RefSeq" id="WP_309262561.1">
    <property type="nucleotide sequence ID" value="NZ_JARUHG010000003.1"/>
</dbReference>
<gene>
    <name evidence="1" type="ORF">P8609_10560</name>
</gene>
<sequence length="46" mass="4847">MRDALEHFDSFSGSFALLVESLEAAGVSLMSPSHDDALPEAAPRDG</sequence>
<dbReference type="EMBL" id="JARUHG010000003">
    <property type="protein sequence ID" value="MDR0183402.1"/>
    <property type="molecule type" value="Genomic_DNA"/>
</dbReference>